<dbReference type="AlphaFoldDB" id="A0A267ER46"/>
<reference evidence="2 3" key="1">
    <citation type="submission" date="2017-06" db="EMBL/GenBank/DDBJ databases">
        <title>A platform for efficient transgenesis in Macrostomum lignano, a flatworm model organism for stem cell research.</title>
        <authorList>
            <person name="Berezikov E."/>
        </authorList>
    </citation>
    <scope>NUCLEOTIDE SEQUENCE [LARGE SCALE GENOMIC DNA]</scope>
    <source>
        <strain evidence="2">DV1</strain>
        <tissue evidence="2">Whole organism</tissue>
    </source>
</reference>
<feature type="region of interest" description="Disordered" evidence="1">
    <location>
        <begin position="1"/>
        <end position="37"/>
    </location>
</feature>
<evidence type="ECO:0000313" key="3">
    <source>
        <dbReference type="Proteomes" id="UP000215902"/>
    </source>
</evidence>
<evidence type="ECO:0000313" key="2">
    <source>
        <dbReference type="EMBL" id="PAA63232.1"/>
    </source>
</evidence>
<gene>
    <name evidence="2" type="ORF">BOX15_Mlig001000g3</name>
</gene>
<evidence type="ECO:0000256" key="1">
    <source>
        <dbReference type="SAM" id="MobiDB-lite"/>
    </source>
</evidence>
<feature type="compositionally biased region" description="Polar residues" evidence="1">
    <location>
        <begin position="1"/>
        <end position="16"/>
    </location>
</feature>
<dbReference type="Proteomes" id="UP000215902">
    <property type="component" value="Unassembled WGS sequence"/>
</dbReference>
<organism evidence="2 3">
    <name type="scientific">Macrostomum lignano</name>
    <dbReference type="NCBI Taxonomy" id="282301"/>
    <lineage>
        <taxon>Eukaryota</taxon>
        <taxon>Metazoa</taxon>
        <taxon>Spiralia</taxon>
        <taxon>Lophotrochozoa</taxon>
        <taxon>Platyhelminthes</taxon>
        <taxon>Rhabditophora</taxon>
        <taxon>Macrostomorpha</taxon>
        <taxon>Macrostomida</taxon>
        <taxon>Macrostomidae</taxon>
        <taxon>Macrostomum</taxon>
    </lineage>
</organism>
<protein>
    <submittedName>
        <fullName evidence="2">Uncharacterized protein</fullName>
    </submittedName>
</protein>
<keyword evidence="3" id="KW-1185">Reference proteome</keyword>
<sequence>MSETNGKNNNNSTQARVSPDRPSPANQSGSLLLKRRRLRSTTYANNSSMSSVTNDNDGTAGSVWSSAFNLTQLRVRTPSSQPQSRTVSEVRSVEKRSADIAKLSLRLMLLQRLSSMNADVRERALFMMRQANCDCDGWCPQPEVSSGRTAADKTRWLARKLARFADEFGATWAGGAAARRAREMSLPQVSGKAELRHCLNHHLTGFESVRCRVAFLLILCSELAAKAVLQCNAVALGLIVGCCSELLCCHIAPIVIVRGWSYFINAAEFTRATGVGRRLLTALILIGCMGAFASRTQSH</sequence>
<comment type="caution">
    <text evidence="2">The sequence shown here is derived from an EMBL/GenBank/DDBJ whole genome shotgun (WGS) entry which is preliminary data.</text>
</comment>
<name>A0A267ER46_9PLAT</name>
<proteinExistence type="predicted"/>
<accession>A0A267ER46</accession>
<dbReference type="EMBL" id="NIVC01001862">
    <property type="protein sequence ID" value="PAA63232.1"/>
    <property type="molecule type" value="Genomic_DNA"/>
</dbReference>